<evidence type="ECO:0000313" key="2">
    <source>
        <dbReference type="Proteomes" id="UP000181962"/>
    </source>
</evidence>
<sequence length="136" mass="14586">MHSRYELACGQRRSVFGRRRSLAALSTILTLLLAGCASSGNLPPVYHPPRPPGAKAVQEGVRKAAAEVKLTGALETSAVRPTDHGPGSYFACLRQGSGPSDRHPAYSVFFDDDAYKGVQSSVILDTCEAQPWVPFN</sequence>
<proteinExistence type="predicted"/>
<organism evidence="1 2">
    <name type="scientific">Bradyrhizobium japonicum</name>
    <dbReference type="NCBI Taxonomy" id="375"/>
    <lineage>
        <taxon>Bacteria</taxon>
        <taxon>Pseudomonadati</taxon>
        <taxon>Pseudomonadota</taxon>
        <taxon>Alphaproteobacteria</taxon>
        <taxon>Hyphomicrobiales</taxon>
        <taxon>Nitrobacteraceae</taxon>
        <taxon>Bradyrhizobium</taxon>
    </lineage>
</organism>
<dbReference type="AlphaFoldDB" id="A0A1L3F7P6"/>
<gene>
    <name evidence="1" type="ORF">BKD09_13380</name>
</gene>
<dbReference type="Proteomes" id="UP000181962">
    <property type="component" value="Chromosome"/>
</dbReference>
<evidence type="ECO:0000313" key="1">
    <source>
        <dbReference type="EMBL" id="APG09330.1"/>
    </source>
</evidence>
<name>A0A1L3F7P6_BRAJP</name>
<protein>
    <submittedName>
        <fullName evidence="1">Uncharacterized protein</fullName>
    </submittedName>
</protein>
<accession>A0A1L3F7P6</accession>
<dbReference type="EMBL" id="CP017637">
    <property type="protein sequence ID" value="APG09330.1"/>
    <property type="molecule type" value="Genomic_DNA"/>
</dbReference>
<reference evidence="1 2" key="1">
    <citation type="submission" date="2016-11" db="EMBL/GenBank/DDBJ databases">
        <title>Complete Genome Sequence of Bradyrhizobium sp. strain J5, an isolated from soybean nodule in Hokkaido.</title>
        <authorList>
            <person name="Kanehara K."/>
        </authorList>
    </citation>
    <scope>NUCLEOTIDE SEQUENCE [LARGE SCALE GENOMIC DNA]</scope>
    <source>
        <strain evidence="1 2">J5</strain>
    </source>
</reference>